<name>A0AA38SKH1_9ASTR</name>
<accession>A0AA38SKH1</accession>
<evidence type="ECO:0000313" key="2">
    <source>
        <dbReference type="Proteomes" id="UP001172457"/>
    </source>
</evidence>
<dbReference type="AlphaFoldDB" id="A0AA38SKH1"/>
<protein>
    <submittedName>
        <fullName evidence="1">Uncharacterized protein</fullName>
    </submittedName>
</protein>
<sequence length="121" mass="14211">MEEHRNASYENAKLYKENTKKWHDQRILPKEFTEGQKVLLFNSRLKLFPGKFNSRWALPFTIAKVYPYRVVEFIVLPPKWLIRPNAKHSQEHVVPRQGNSPVTISPFPATPLSESVSILRR</sequence>
<gene>
    <name evidence="1" type="ORF">OSB04_024116</name>
</gene>
<organism evidence="1 2">
    <name type="scientific">Centaurea solstitialis</name>
    <name type="common">yellow star-thistle</name>
    <dbReference type="NCBI Taxonomy" id="347529"/>
    <lineage>
        <taxon>Eukaryota</taxon>
        <taxon>Viridiplantae</taxon>
        <taxon>Streptophyta</taxon>
        <taxon>Embryophyta</taxon>
        <taxon>Tracheophyta</taxon>
        <taxon>Spermatophyta</taxon>
        <taxon>Magnoliopsida</taxon>
        <taxon>eudicotyledons</taxon>
        <taxon>Gunneridae</taxon>
        <taxon>Pentapetalae</taxon>
        <taxon>asterids</taxon>
        <taxon>campanulids</taxon>
        <taxon>Asterales</taxon>
        <taxon>Asteraceae</taxon>
        <taxon>Carduoideae</taxon>
        <taxon>Cardueae</taxon>
        <taxon>Centaureinae</taxon>
        <taxon>Centaurea</taxon>
    </lineage>
</organism>
<dbReference type="Proteomes" id="UP001172457">
    <property type="component" value="Chromosome 6"/>
</dbReference>
<proteinExistence type="predicted"/>
<keyword evidence="2" id="KW-1185">Reference proteome</keyword>
<comment type="caution">
    <text evidence="1">The sequence shown here is derived from an EMBL/GenBank/DDBJ whole genome shotgun (WGS) entry which is preliminary data.</text>
</comment>
<evidence type="ECO:0000313" key="1">
    <source>
        <dbReference type="EMBL" id="KAJ9544409.1"/>
    </source>
</evidence>
<dbReference type="EMBL" id="JARYMX010000006">
    <property type="protein sequence ID" value="KAJ9544409.1"/>
    <property type="molecule type" value="Genomic_DNA"/>
</dbReference>
<reference evidence="1" key="1">
    <citation type="submission" date="2023-03" db="EMBL/GenBank/DDBJ databases">
        <title>Chromosome-scale reference genome and RAD-based genetic map of yellow starthistle (Centaurea solstitialis) reveal putative structural variation and QTLs associated with invader traits.</title>
        <authorList>
            <person name="Reatini B."/>
            <person name="Cang F.A."/>
            <person name="Jiang Q."/>
            <person name="Mckibben M.T.W."/>
            <person name="Barker M.S."/>
            <person name="Rieseberg L.H."/>
            <person name="Dlugosch K.M."/>
        </authorList>
    </citation>
    <scope>NUCLEOTIDE SEQUENCE</scope>
    <source>
        <strain evidence="1">CAN-66</strain>
        <tissue evidence="1">Leaf</tissue>
    </source>
</reference>